<evidence type="ECO:0000256" key="1">
    <source>
        <dbReference type="SAM" id="MobiDB-lite"/>
    </source>
</evidence>
<protein>
    <submittedName>
        <fullName evidence="4">Uncharacterized protein</fullName>
    </submittedName>
</protein>
<organism evidence="4 5">
    <name type="scientific">Pagothenia borchgrevinki</name>
    <name type="common">Bald rockcod</name>
    <name type="synonym">Trematomus borchgrevinki</name>
    <dbReference type="NCBI Taxonomy" id="8213"/>
    <lineage>
        <taxon>Eukaryota</taxon>
        <taxon>Metazoa</taxon>
        <taxon>Chordata</taxon>
        <taxon>Craniata</taxon>
        <taxon>Vertebrata</taxon>
        <taxon>Euteleostomi</taxon>
        <taxon>Actinopterygii</taxon>
        <taxon>Neopterygii</taxon>
        <taxon>Teleostei</taxon>
        <taxon>Neoteleostei</taxon>
        <taxon>Acanthomorphata</taxon>
        <taxon>Eupercaria</taxon>
        <taxon>Perciformes</taxon>
        <taxon>Notothenioidei</taxon>
        <taxon>Nototheniidae</taxon>
        <taxon>Pagothenia</taxon>
    </lineage>
</organism>
<gene>
    <name evidence="4" type="ORF">OYC64_004507</name>
</gene>
<keyword evidence="5" id="KW-1185">Reference proteome</keyword>
<evidence type="ECO:0000256" key="3">
    <source>
        <dbReference type="SAM" id="SignalP"/>
    </source>
</evidence>
<keyword evidence="2" id="KW-0472">Membrane</keyword>
<keyword evidence="3" id="KW-0732">Signal</keyword>
<accession>A0ABD2FY62</accession>
<feature type="chain" id="PRO_5044769292" evidence="3">
    <location>
        <begin position="24"/>
        <end position="292"/>
    </location>
</feature>
<feature type="compositionally biased region" description="Polar residues" evidence="1">
    <location>
        <begin position="28"/>
        <end position="44"/>
    </location>
</feature>
<keyword evidence="2" id="KW-0812">Transmembrane</keyword>
<dbReference type="EMBL" id="JBIYXZ010002085">
    <property type="protein sequence ID" value="KAL3046530.1"/>
    <property type="molecule type" value="Genomic_DNA"/>
</dbReference>
<sequence>MKTIRVLVLLLLVSVHVFTPVSSAGEAVNQTTTADPNRPTTPKEVTSAPLTATIKAPTATTTTTTAPPTASPTAPTTASPIAAATTASPAAAATTASPAPASPAPAASPTAAAATPPATPTPVSTTGPNDATTKSPDETHKTATPTATSTDKKVNTSPAVHVNRTEAENNPLQPTSPHQPTTVNPLDNKTIGNPGHQNETSQDAGSQTGKDLPEEPTKSDKRLWWIVLPVLLVAAAAFILLKFQCKKIHGHTETIDTGTENASFQSRPESTKDGVMLLGVKSSGGDENAAAR</sequence>
<feature type="transmembrane region" description="Helical" evidence="2">
    <location>
        <begin position="223"/>
        <end position="241"/>
    </location>
</feature>
<keyword evidence="2" id="KW-1133">Transmembrane helix</keyword>
<dbReference type="Proteomes" id="UP001619887">
    <property type="component" value="Unassembled WGS sequence"/>
</dbReference>
<evidence type="ECO:0000313" key="4">
    <source>
        <dbReference type="EMBL" id="KAL3046530.1"/>
    </source>
</evidence>
<dbReference type="AlphaFoldDB" id="A0ABD2FY62"/>
<feature type="region of interest" description="Disordered" evidence="1">
    <location>
        <begin position="27"/>
        <end position="218"/>
    </location>
</feature>
<comment type="caution">
    <text evidence="4">The sequence shown here is derived from an EMBL/GenBank/DDBJ whole genome shotgun (WGS) entry which is preliminary data.</text>
</comment>
<proteinExistence type="predicted"/>
<reference evidence="4 5" key="2">
    <citation type="journal article" date="2024" name="G3 (Bethesda)">
        <title>The genome of the cryopelagic Antarctic bald notothen, Trematomus borchgrevinki.</title>
        <authorList>
            <person name="Rayamajhi N."/>
            <person name="Rivera-Colon A.G."/>
            <person name="Minhas B.F."/>
            <person name="Cheng C.C."/>
            <person name="Catchen J.M."/>
        </authorList>
    </citation>
    <scope>NUCLEOTIDE SEQUENCE [LARGE SCALE GENOMIC DNA]</scope>
    <source>
        <strain evidence="4">AGRC-2024</strain>
    </source>
</reference>
<feature type="signal peptide" evidence="3">
    <location>
        <begin position="1"/>
        <end position="23"/>
    </location>
</feature>
<evidence type="ECO:0000256" key="2">
    <source>
        <dbReference type="SAM" id="Phobius"/>
    </source>
</evidence>
<name>A0ABD2FY62_PAGBO</name>
<feature type="compositionally biased region" description="Polar residues" evidence="1">
    <location>
        <begin position="168"/>
        <end position="209"/>
    </location>
</feature>
<feature type="compositionally biased region" description="Low complexity" evidence="1">
    <location>
        <begin position="48"/>
        <end position="126"/>
    </location>
</feature>
<evidence type="ECO:0000313" key="5">
    <source>
        <dbReference type="Proteomes" id="UP001619887"/>
    </source>
</evidence>
<reference evidence="4 5" key="1">
    <citation type="journal article" date="2022" name="G3 (Bethesda)">
        <title>Evaluating Illumina-, Nanopore-, and PacBio-based genome assembly strategies with the bald notothen, Trematomus borchgrevinki.</title>
        <authorList>
            <person name="Rayamajhi N."/>
            <person name="Cheng C.C."/>
            <person name="Catchen J.M."/>
        </authorList>
    </citation>
    <scope>NUCLEOTIDE SEQUENCE [LARGE SCALE GENOMIC DNA]</scope>
    <source>
        <strain evidence="4">AGRC-2024</strain>
    </source>
</reference>